<dbReference type="Proteomes" id="UP000095149">
    <property type="component" value="Unassembled WGS sequence"/>
</dbReference>
<dbReference type="PRINTS" id="PR00404">
    <property type="entry name" value="MADSDOMAIN"/>
</dbReference>
<dbReference type="EMBL" id="MEKH01000002">
    <property type="protein sequence ID" value="ODO10965.1"/>
    <property type="molecule type" value="Genomic_DNA"/>
</dbReference>
<dbReference type="GO" id="GO:0005634">
    <property type="term" value="C:nucleus"/>
    <property type="evidence" value="ECO:0007669"/>
    <property type="project" value="UniProtKB-SubCell"/>
</dbReference>
<feature type="region of interest" description="Disordered" evidence="7">
    <location>
        <begin position="91"/>
        <end position="299"/>
    </location>
</feature>
<dbReference type="CDD" id="cd00265">
    <property type="entry name" value="MADS_MEF2_like"/>
    <property type="match status" value="1"/>
</dbReference>
<dbReference type="InterPro" id="IPR002100">
    <property type="entry name" value="TF_MADSbox"/>
</dbReference>
<dbReference type="GO" id="GO:0000981">
    <property type="term" value="F:DNA-binding transcription factor activity, RNA polymerase II-specific"/>
    <property type="evidence" value="ECO:0007669"/>
    <property type="project" value="TreeGrafter"/>
</dbReference>
<keyword evidence="5" id="KW-0539">Nucleus</keyword>
<dbReference type="SMART" id="SM00432">
    <property type="entry name" value="MADS"/>
    <property type="match status" value="1"/>
</dbReference>
<comment type="similarity">
    <text evidence="6">Belongs to the MEF2 family.</text>
</comment>
<dbReference type="GO" id="GO:0046983">
    <property type="term" value="F:protein dimerization activity"/>
    <property type="evidence" value="ECO:0007669"/>
    <property type="project" value="InterPro"/>
</dbReference>
<evidence type="ECO:0000256" key="3">
    <source>
        <dbReference type="ARBA" id="ARBA00023125"/>
    </source>
</evidence>
<evidence type="ECO:0000313" key="10">
    <source>
        <dbReference type="Proteomes" id="UP000095149"/>
    </source>
</evidence>
<sequence>MGRKKIEIRPLTDERNRNVTFLKRKAGLMKKAWELSVLCAADVSIVIFSAVGKAYEFSSKELDEQIERYYEYEGMIERRRAAEFAAMALAGEDDDDDDDENPRRGAGSKAKVGPNGQPAPTRSLKGKEVFKPRTVRAQSSRGEGRGREREREKRKRDKGGDRKGFIDGIVSESSETEEDDKRSRRRNGESQGYSSRKDPHAREESERSAVSHNKSLEGLQYALSMHASAPDAASERSRLRPPPPQQTDSYLASHTPLSVPQAPRLSSDTMPHRMSSTPTSAQVQTPGLPGMSSFTTQGDGAHGSRYYAPSYGLYMPRSSFQPPPSAPYYPSPYPQTSPGIQFPGQPPNFSPQPGQVTMGPNGAPIHWDQSLLAKYAEFQLQQSHQRQQRLLLEKQRQQLQELGVPLDEKSLLDDIFGGVGAARHGHGGGSSSASAIGEGRDDGNGVEFVWPLGNNVSMPGGEEDGPSPAPKHPTTSWGMEGFDGLDEMSGHGISLPSPVSAGAGDGRKMSGEEDALGKRTQRI</sequence>
<dbReference type="Gene3D" id="3.40.1810.10">
    <property type="entry name" value="Transcription factor, MADS-box"/>
    <property type="match status" value="1"/>
</dbReference>
<dbReference type="GO" id="GO:0000978">
    <property type="term" value="F:RNA polymerase II cis-regulatory region sequence-specific DNA binding"/>
    <property type="evidence" value="ECO:0007669"/>
    <property type="project" value="TreeGrafter"/>
</dbReference>
<keyword evidence="4" id="KW-0804">Transcription</keyword>
<feature type="domain" description="MADS-box" evidence="8">
    <location>
        <begin position="1"/>
        <end position="61"/>
    </location>
</feature>
<evidence type="ECO:0000313" key="9">
    <source>
        <dbReference type="EMBL" id="ODO10965.1"/>
    </source>
</evidence>
<dbReference type="OrthoDB" id="1898716at2759"/>
<reference evidence="9 10" key="1">
    <citation type="submission" date="2016-06" db="EMBL/GenBank/DDBJ databases">
        <title>Evolution of pathogenesis and genome organization in the Tremellales.</title>
        <authorList>
            <person name="Cuomo C."/>
            <person name="Litvintseva A."/>
            <person name="Heitman J."/>
            <person name="Chen Y."/>
            <person name="Sun S."/>
            <person name="Springer D."/>
            <person name="Dromer F."/>
            <person name="Young S."/>
            <person name="Zeng Q."/>
            <person name="Chapman S."/>
            <person name="Gujja S."/>
            <person name="Saif S."/>
            <person name="Birren B."/>
        </authorList>
    </citation>
    <scope>NUCLEOTIDE SEQUENCE [LARGE SCALE GENOMIC DNA]</scope>
    <source>
        <strain evidence="9 10">CBS 6273</strain>
    </source>
</reference>
<dbReference type="SUPFAM" id="SSF55455">
    <property type="entry name" value="SRF-like"/>
    <property type="match status" value="1"/>
</dbReference>
<dbReference type="PROSITE" id="PS50066">
    <property type="entry name" value="MADS_BOX_2"/>
    <property type="match status" value="1"/>
</dbReference>
<evidence type="ECO:0000256" key="1">
    <source>
        <dbReference type="ARBA" id="ARBA00004123"/>
    </source>
</evidence>
<feature type="compositionally biased region" description="Polar residues" evidence="7">
    <location>
        <begin position="246"/>
        <end position="285"/>
    </location>
</feature>
<feature type="compositionally biased region" description="Basic and acidic residues" evidence="7">
    <location>
        <begin position="195"/>
        <end position="209"/>
    </location>
</feature>
<comment type="caution">
    <text evidence="9">The sequence shown here is derived from an EMBL/GenBank/DDBJ whole genome shotgun (WGS) entry which is preliminary data.</text>
</comment>
<gene>
    <name evidence="9" type="ORF">I350_01564</name>
</gene>
<proteinExistence type="inferred from homology"/>
<keyword evidence="3" id="KW-0238">DNA-binding</keyword>
<dbReference type="InterPro" id="IPR036879">
    <property type="entry name" value="TF_MADSbox_sf"/>
</dbReference>
<feature type="compositionally biased region" description="Basic and acidic residues" evidence="7">
    <location>
        <begin position="179"/>
        <end position="188"/>
    </location>
</feature>
<organism evidence="9 10">
    <name type="scientific">Cryptococcus amylolentus CBS 6273</name>
    <dbReference type="NCBI Taxonomy" id="1296118"/>
    <lineage>
        <taxon>Eukaryota</taxon>
        <taxon>Fungi</taxon>
        <taxon>Dikarya</taxon>
        <taxon>Basidiomycota</taxon>
        <taxon>Agaricomycotina</taxon>
        <taxon>Tremellomycetes</taxon>
        <taxon>Tremellales</taxon>
        <taxon>Cryptococcaceae</taxon>
        <taxon>Cryptococcus</taxon>
    </lineage>
</organism>
<evidence type="ECO:0000256" key="6">
    <source>
        <dbReference type="ARBA" id="ARBA00025805"/>
    </source>
</evidence>
<feature type="region of interest" description="Disordered" evidence="7">
    <location>
        <begin position="423"/>
        <end position="523"/>
    </location>
</feature>
<dbReference type="InterPro" id="IPR033896">
    <property type="entry name" value="MEF2-like_N"/>
</dbReference>
<name>A0A1E3KD65_9TREE</name>
<dbReference type="Pfam" id="PF00319">
    <property type="entry name" value="SRF-TF"/>
    <property type="match status" value="1"/>
</dbReference>
<evidence type="ECO:0000256" key="5">
    <source>
        <dbReference type="ARBA" id="ARBA00023242"/>
    </source>
</evidence>
<keyword evidence="2" id="KW-0805">Transcription regulation</keyword>
<comment type="subcellular location">
    <subcellularLocation>
        <location evidence="1">Nucleus</location>
    </subcellularLocation>
</comment>
<accession>A0A1E3KD65</accession>
<feature type="compositionally biased region" description="Acidic residues" evidence="7">
    <location>
        <begin position="91"/>
        <end position="100"/>
    </location>
</feature>
<protein>
    <recommendedName>
        <fullName evidence="8">MADS-box domain-containing protein</fullName>
    </recommendedName>
</protein>
<feature type="compositionally biased region" description="Basic and acidic residues" evidence="7">
    <location>
        <begin position="142"/>
        <end position="151"/>
    </location>
</feature>
<evidence type="ECO:0000256" key="7">
    <source>
        <dbReference type="SAM" id="MobiDB-lite"/>
    </source>
</evidence>
<feature type="compositionally biased region" description="Basic and acidic residues" evidence="7">
    <location>
        <begin position="505"/>
        <end position="517"/>
    </location>
</feature>
<evidence type="ECO:0000256" key="4">
    <source>
        <dbReference type="ARBA" id="ARBA00023163"/>
    </source>
</evidence>
<evidence type="ECO:0000259" key="8">
    <source>
        <dbReference type="PROSITE" id="PS50066"/>
    </source>
</evidence>
<dbReference type="AlphaFoldDB" id="A0A1E3KD65"/>
<evidence type="ECO:0000256" key="2">
    <source>
        <dbReference type="ARBA" id="ARBA00023015"/>
    </source>
</evidence>
<dbReference type="PANTHER" id="PTHR11945">
    <property type="entry name" value="MADS BOX PROTEIN"/>
    <property type="match status" value="1"/>
</dbReference>
<dbReference type="PANTHER" id="PTHR11945:SF534">
    <property type="entry name" value="MYOCYTE-SPECIFIC ENHANCER FACTOR 2"/>
    <property type="match status" value="1"/>
</dbReference>
<dbReference type="GO" id="GO:0045944">
    <property type="term" value="P:positive regulation of transcription by RNA polymerase II"/>
    <property type="evidence" value="ECO:0007669"/>
    <property type="project" value="InterPro"/>
</dbReference>